<dbReference type="InterPro" id="IPR011990">
    <property type="entry name" value="TPR-like_helical_dom_sf"/>
</dbReference>
<organism evidence="5 6">
    <name type="scientific">Robiginitalea myxolifaciens</name>
    <dbReference type="NCBI Taxonomy" id="400055"/>
    <lineage>
        <taxon>Bacteria</taxon>
        <taxon>Pseudomonadati</taxon>
        <taxon>Bacteroidota</taxon>
        <taxon>Flavobacteriia</taxon>
        <taxon>Flavobacteriales</taxon>
        <taxon>Flavobacteriaceae</taxon>
        <taxon>Robiginitalea</taxon>
    </lineage>
</organism>
<dbReference type="Gene3D" id="3.30.565.10">
    <property type="entry name" value="Histidine kinase-like ATPase, C-terminal domain"/>
    <property type="match status" value="1"/>
</dbReference>
<dbReference type="OrthoDB" id="6190788at2"/>
<evidence type="ECO:0000313" key="6">
    <source>
        <dbReference type="Proteomes" id="UP000199534"/>
    </source>
</evidence>
<sequence>MKSSVFTILLCFLSLALSAQTPSNLRGEFELKGKVVTEVRETPIPGISVSTDQGAYTLTNQFGEFKIMAAAGDMLIVSDPDMETVRYRIRNNEDIKILVRDIEPETLNRAAEPQLSKTEQHRQLLDSALHYKQLDIERSLAFVTRSIELLDGRSYARELAASLTTLGEIYQFHQQYDLAISNYREALEQFDSSRTLLLLGKTYVLNEQFQEALDLLLPEADRSGLIPFQRLELYEILGDAYGGLEQVNTAVSLYQRALTVAEKNQLVAKVPVLNSKIAMAYDNAERPVEAEAYFSNSLEEAKTQNPSLAVLESENLADFFQKRSRFQEEITQRKESLEKLKAIGATVILPEADSITVQGINYKIGAAYLAQSRFQEAIPYLSESIREAGSQGDLVIQKDATRKLSEAYRDQGNFERAMELYQEYVALVDTLYVRKEQELSQAARFSRQMATSQDRIRTLEQDRLLSKSKYDLALAEQQLSIENNRQQRIIIYSLIFGLLLTALAAFLYYRSNRQKELSNHLLALKGLRSQMNPHFIFNALNSVNNYIARNDERSANRYLSDFSRLMRTVLENSEKDFIPLTEELELLELYLKLEHSRFPDKFDYEIEVDPEVNPGDFGIPPMLLQPYLENAVWHGLRYKEEKGYLRLRLSPVVPGVLQIEISDNGIGRKQSAALKTPNQQRQKSRGMGNIKRRIEILNKMYGDRITVSVRDLNTDGTGTLVQVTLRS</sequence>
<dbReference type="Gene3D" id="1.25.40.10">
    <property type="entry name" value="Tetratricopeptide repeat domain"/>
    <property type="match status" value="3"/>
</dbReference>
<reference evidence="5 6" key="1">
    <citation type="submission" date="2016-10" db="EMBL/GenBank/DDBJ databases">
        <authorList>
            <person name="de Groot N.N."/>
        </authorList>
    </citation>
    <scope>NUCLEOTIDE SEQUENCE [LARGE SCALE GENOMIC DNA]</scope>
    <source>
        <strain evidence="5 6">DSM 21019</strain>
    </source>
</reference>
<dbReference type="PANTHER" id="PTHR34220">
    <property type="entry name" value="SENSOR HISTIDINE KINASE YPDA"/>
    <property type="match status" value="1"/>
</dbReference>
<dbReference type="InterPro" id="IPR050640">
    <property type="entry name" value="Bact_2-comp_sensor_kinase"/>
</dbReference>
<dbReference type="InterPro" id="IPR019734">
    <property type="entry name" value="TPR_rpt"/>
</dbReference>
<dbReference type="SUPFAM" id="SSF48452">
    <property type="entry name" value="TPR-like"/>
    <property type="match status" value="1"/>
</dbReference>
<feature type="repeat" description="TPR" evidence="1">
    <location>
        <begin position="160"/>
        <end position="193"/>
    </location>
</feature>
<feature type="repeat" description="TPR" evidence="1">
    <location>
        <begin position="231"/>
        <end position="264"/>
    </location>
</feature>
<evidence type="ECO:0000256" key="2">
    <source>
        <dbReference type="SAM" id="Phobius"/>
    </source>
</evidence>
<keyword evidence="2" id="KW-0472">Membrane</keyword>
<dbReference type="PROSITE" id="PS50005">
    <property type="entry name" value="TPR"/>
    <property type="match status" value="2"/>
</dbReference>
<keyword evidence="2" id="KW-1133">Transmembrane helix</keyword>
<dbReference type="EMBL" id="FOYQ01000001">
    <property type="protein sequence ID" value="SFR33018.1"/>
    <property type="molecule type" value="Genomic_DNA"/>
</dbReference>
<dbReference type="GO" id="GO:0000155">
    <property type="term" value="F:phosphorelay sensor kinase activity"/>
    <property type="evidence" value="ECO:0007669"/>
    <property type="project" value="InterPro"/>
</dbReference>
<dbReference type="Proteomes" id="UP000199534">
    <property type="component" value="Unassembled WGS sequence"/>
</dbReference>
<keyword evidence="3" id="KW-0732">Signal</keyword>
<feature type="chain" id="PRO_5011642184" evidence="3">
    <location>
        <begin position="20"/>
        <end position="727"/>
    </location>
</feature>
<name>A0A1I6FSZ0_9FLAO</name>
<dbReference type="RefSeq" id="WP_092980563.1">
    <property type="nucleotide sequence ID" value="NZ_FOYQ01000001.1"/>
</dbReference>
<dbReference type="Pfam" id="PF06580">
    <property type="entry name" value="His_kinase"/>
    <property type="match status" value="1"/>
</dbReference>
<feature type="signal peptide" evidence="3">
    <location>
        <begin position="1"/>
        <end position="19"/>
    </location>
</feature>
<proteinExistence type="predicted"/>
<gene>
    <name evidence="5" type="ORF">SAMN04490243_0597</name>
</gene>
<protein>
    <submittedName>
        <fullName evidence="5">Tetratricopeptide repeat-containing protein</fullName>
    </submittedName>
</protein>
<keyword evidence="1" id="KW-0802">TPR repeat</keyword>
<keyword evidence="2" id="KW-0812">Transmembrane</keyword>
<dbReference type="InterPro" id="IPR010559">
    <property type="entry name" value="Sig_transdc_His_kin_internal"/>
</dbReference>
<evidence type="ECO:0000259" key="4">
    <source>
        <dbReference type="Pfam" id="PF06580"/>
    </source>
</evidence>
<dbReference type="PANTHER" id="PTHR34220:SF7">
    <property type="entry name" value="SENSOR HISTIDINE KINASE YPDA"/>
    <property type="match status" value="1"/>
</dbReference>
<feature type="transmembrane region" description="Helical" evidence="2">
    <location>
        <begin position="489"/>
        <end position="509"/>
    </location>
</feature>
<dbReference type="STRING" id="400055.SAMN04490243_0597"/>
<keyword evidence="6" id="KW-1185">Reference proteome</keyword>
<accession>A0A1I6FSZ0</accession>
<dbReference type="SUPFAM" id="SSF55874">
    <property type="entry name" value="ATPase domain of HSP90 chaperone/DNA topoisomerase II/histidine kinase"/>
    <property type="match status" value="1"/>
</dbReference>
<feature type="domain" description="Signal transduction histidine kinase internal region" evidence="4">
    <location>
        <begin position="524"/>
        <end position="602"/>
    </location>
</feature>
<dbReference type="AlphaFoldDB" id="A0A1I6FSZ0"/>
<dbReference type="Pfam" id="PF13181">
    <property type="entry name" value="TPR_8"/>
    <property type="match status" value="2"/>
</dbReference>
<dbReference type="InterPro" id="IPR036890">
    <property type="entry name" value="HATPase_C_sf"/>
</dbReference>
<evidence type="ECO:0000256" key="3">
    <source>
        <dbReference type="SAM" id="SignalP"/>
    </source>
</evidence>
<dbReference type="GO" id="GO:0016020">
    <property type="term" value="C:membrane"/>
    <property type="evidence" value="ECO:0007669"/>
    <property type="project" value="InterPro"/>
</dbReference>
<evidence type="ECO:0000313" key="5">
    <source>
        <dbReference type="EMBL" id="SFR33018.1"/>
    </source>
</evidence>
<dbReference type="SMART" id="SM00028">
    <property type="entry name" value="TPR"/>
    <property type="match status" value="5"/>
</dbReference>
<evidence type="ECO:0000256" key="1">
    <source>
        <dbReference type="PROSITE-ProRule" id="PRU00339"/>
    </source>
</evidence>
<dbReference type="Pfam" id="PF13432">
    <property type="entry name" value="TPR_16"/>
    <property type="match status" value="1"/>
</dbReference>